<dbReference type="AlphaFoldDB" id="A0A419N7K0"/>
<dbReference type="EMBL" id="RAHH01000016">
    <property type="protein sequence ID" value="RJT43195.1"/>
    <property type="molecule type" value="Genomic_DNA"/>
</dbReference>
<proteinExistence type="predicted"/>
<gene>
    <name evidence="1" type="ORF">D6C13_14385</name>
</gene>
<reference evidence="1 2" key="1">
    <citation type="submission" date="2018-09" db="EMBL/GenBank/DDBJ databases">
        <authorList>
            <person name="Le Fleche-Mateos A."/>
        </authorList>
    </citation>
    <scope>NUCLEOTIDE SEQUENCE [LARGE SCALE GENOMIC DNA]</scope>
    <source>
        <strain evidence="1 2">DSM 27399</strain>
    </source>
</reference>
<keyword evidence="2" id="KW-1185">Reference proteome</keyword>
<organism evidence="1 2">
    <name type="scientific">Rahnella woolbedingensis</name>
    <dbReference type="NCBI Taxonomy" id="1510574"/>
    <lineage>
        <taxon>Bacteria</taxon>
        <taxon>Pseudomonadati</taxon>
        <taxon>Pseudomonadota</taxon>
        <taxon>Gammaproteobacteria</taxon>
        <taxon>Enterobacterales</taxon>
        <taxon>Yersiniaceae</taxon>
        <taxon>Rahnella</taxon>
    </lineage>
</organism>
<name>A0A419N7K0_9GAMM</name>
<protein>
    <submittedName>
        <fullName evidence="1">Uncharacterized protein</fullName>
    </submittedName>
</protein>
<evidence type="ECO:0000313" key="2">
    <source>
        <dbReference type="Proteomes" id="UP000284908"/>
    </source>
</evidence>
<sequence length="69" mass="7938">MKVIINIHDLKPTNGMDNIFEKYSFSLDVNINNHQSSQSEFSGYEKEECAAVYEKIDPSGHYIDKVKIN</sequence>
<evidence type="ECO:0000313" key="1">
    <source>
        <dbReference type="EMBL" id="RJT43195.1"/>
    </source>
</evidence>
<dbReference type="Proteomes" id="UP000284908">
    <property type="component" value="Unassembled WGS sequence"/>
</dbReference>
<comment type="caution">
    <text evidence="1">The sequence shown here is derived from an EMBL/GenBank/DDBJ whole genome shotgun (WGS) entry which is preliminary data.</text>
</comment>
<accession>A0A419N7K0</accession>